<evidence type="ECO:0000313" key="1">
    <source>
        <dbReference type="EMBL" id="KAH9717854.1"/>
    </source>
</evidence>
<evidence type="ECO:0000313" key="2">
    <source>
        <dbReference type="Proteomes" id="UP000829398"/>
    </source>
</evidence>
<dbReference type="EMBL" id="CM039176">
    <property type="protein sequence ID" value="KAH9717854.1"/>
    <property type="molecule type" value="Genomic_DNA"/>
</dbReference>
<reference evidence="2" key="1">
    <citation type="journal article" date="2023" name="Hortic. Res.">
        <title>A chromosome-level phased genome enabling allele-level studies in sweet orange: a case study on citrus Huanglongbing tolerance.</title>
        <authorList>
            <person name="Wu B."/>
            <person name="Yu Q."/>
            <person name="Deng Z."/>
            <person name="Duan Y."/>
            <person name="Luo F."/>
            <person name="Gmitter F. Jr."/>
        </authorList>
    </citation>
    <scope>NUCLEOTIDE SEQUENCE [LARGE SCALE GENOMIC DNA]</scope>
    <source>
        <strain evidence="2">cv. Valencia</strain>
    </source>
</reference>
<proteinExistence type="predicted"/>
<sequence length="316" mass="34708">MQLPLMDKQRPYLTVILIQAIYAGMFLLSKAAFNGGMNNFVFIFYRQAFATLFVAPISLAVEWKKAPPLSFLTFCKIFFLSLIGITFSLDLYGIALIYTSATLAAATTNCLPAITFFLAVLLRMEVLKLKTVPGVAKLVGILICIGGAATLAFYNGPQLRLLCHHHIFGHHNSQQIHGHVSSGKTWIKGCFIMLSSNTSFGLWLVLQGIIVTALTYYLQAWVIEKKGPVFLAMSTPLALIFTTIASVFLLCEIITLGRILGGLLLIGGLYAVLWGKSKEQKMVDKSCLPTQVDQKVMNSDQIKVMAAKSPSSPMFL</sequence>
<dbReference type="Proteomes" id="UP000829398">
    <property type="component" value="Chromosome 7"/>
</dbReference>
<organism evidence="1 2">
    <name type="scientific">Citrus sinensis</name>
    <name type="common">Sweet orange</name>
    <name type="synonym">Citrus aurantium var. sinensis</name>
    <dbReference type="NCBI Taxonomy" id="2711"/>
    <lineage>
        <taxon>Eukaryota</taxon>
        <taxon>Viridiplantae</taxon>
        <taxon>Streptophyta</taxon>
        <taxon>Embryophyta</taxon>
        <taxon>Tracheophyta</taxon>
        <taxon>Spermatophyta</taxon>
        <taxon>Magnoliopsida</taxon>
        <taxon>eudicotyledons</taxon>
        <taxon>Gunneridae</taxon>
        <taxon>Pentapetalae</taxon>
        <taxon>rosids</taxon>
        <taxon>malvids</taxon>
        <taxon>Sapindales</taxon>
        <taxon>Rutaceae</taxon>
        <taxon>Aurantioideae</taxon>
        <taxon>Citrus</taxon>
    </lineage>
</organism>
<keyword evidence="2" id="KW-1185">Reference proteome</keyword>
<protein>
    <submittedName>
        <fullName evidence="1">WAT1-related protein</fullName>
    </submittedName>
</protein>
<gene>
    <name evidence="1" type="ORF">KPL71_021999</name>
</gene>
<name>A0ACB8JJH0_CITSI</name>
<accession>A0ACB8JJH0</accession>
<comment type="caution">
    <text evidence="1">The sequence shown here is derived from an EMBL/GenBank/DDBJ whole genome shotgun (WGS) entry which is preliminary data.</text>
</comment>